<dbReference type="KEGG" id="bma:BMA0481"/>
<dbReference type="PATRIC" id="fig|243160.12.peg.493"/>
<dbReference type="Proteomes" id="UP000006693">
    <property type="component" value="Chromosome 1"/>
</dbReference>
<dbReference type="HOGENOM" id="CLU_203042_0_0_4"/>
<organism evidence="1 2">
    <name type="scientific">Burkholderia mallei (strain ATCC 23344)</name>
    <dbReference type="NCBI Taxonomy" id="243160"/>
    <lineage>
        <taxon>Bacteria</taxon>
        <taxon>Pseudomonadati</taxon>
        <taxon>Pseudomonadota</taxon>
        <taxon>Betaproteobacteria</taxon>
        <taxon>Burkholderiales</taxon>
        <taxon>Burkholderiaceae</taxon>
        <taxon>Burkholderia</taxon>
        <taxon>pseudomallei group</taxon>
    </lineage>
</organism>
<proteinExistence type="predicted"/>
<reference evidence="1 2" key="1">
    <citation type="journal article" date="2004" name="Proc. Natl. Acad. Sci. U.S.A.">
        <title>Structural flexibility in the Burkholderia mallei genome.</title>
        <authorList>
            <person name="Nierman W.C."/>
            <person name="DeShazer D."/>
            <person name="Kim H.S."/>
            <person name="Tettelin H."/>
            <person name="Nelson K.E."/>
            <person name="Feldblyum T."/>
            <person name="Ulrich R.L."/>
            <person name="Ronning C.M."/>
            <person name="Brinkac L.M."/>
            <person name="Daugherty S.C."/>
            <person name="Davidsen T.D."/>
            <person name="Deboy R.T."/>
            <person name="Dimitrov G."/>
            <person name="Dodson R.J."/>
            <person name="Durkin A.S."/>
            <person name="Gwinn M.L."/>
            <person name="Haft D.H."/>
            <person name="Khouri H."/>
            <person name="Kolonay J.F."/>
            <person name="Madupu R."/>
            <person name="Mohammoud Y."/>
            <person name="Nelson W.C."/>
            <person name="Radune D."/>
            <person name="Romero C.M."/>
            <person name="Sarria S."/>
            <person name="Selengut J."/>
            <person name="Shamblin C."/>
            <person name="Sullivan S.A."/>
            <person name="White O."/>
            <person name="Yu Y."/>
            <person name="Zafar N."/>
            <person name="Zhou L."/>
            <person name="Fraser C.M."/>
        </authorList>
    </citation>
    <scope>NUCLEOTIDE SEQUENCE [LARGE SCALE GENOMIC DNA]</scope>
    <source>
        <strain evidence="1 2">ATCC 23344</strain>
    </source>
</reference>
<name>A0A0H2WIZ8_BURMA</name>
<dbReference type="AlphaFoldDB" id="A0A0H2WIZ8"/>
<dbReference type="EMBL" id="CP000010">
    <property type="protein sequence ID" value="AAU49239.1"/>
    <property type="molecule type" value="Genomic_DNA"/>
</dbReference>
<evidence type="ECO:0000313" key="1">
    <source>
        <dbReference type="EMBL" id="AAU49239.1"/>
    </source>
</evidence>
<evidence type="ECO:0000313" key="2">
    <source>
        <dbReference type="Proteomes" id="UP000006693"/>
    </source>
</evidence>
<accession>A0A0H2WIZ8</accession>
<sequence>MRRRSALRGIGPRADFFGMGGTRVCDRFTPALPSPLQSPRALPAFNAFLPSPRCGRKGRLARLSSATSRR</sequence>
<gene>
    <name evidence="1" type="ordered locus">BMA0481</name>
</gene>
<protein>
    <submittedName>
        <fullName evidence="1">Uncharacterized protein</fullName>
    </submittedName>
</protein>
<keyword evidence="2" id="KW-1185">Reference proteome</keyword>